<accession>A0A7J7K6Y7</accession>
<feature type="transmembrane region" description="Helical" evidence="2">
    <location>
        <begin position="333"/>
        <end position="355"/>
    </location>
</feature>
<dbReference type="GO" id="GO:0005802">
    <property type="term" value="C:trans-Golgi network"/>
    <property type="evidence" value="ECO:0007669"/>
    <property type="project" value="InterPro"/>
</dbReference>
<feature type="compositionally biased region" description="Basic and acidic residues" evidence="1">
    <location>
        <begin position="15"/>
        <end position="39"/>
    </location>
</feature>
<dbReference type="Pfam" id="PF22883">
    <property type="entry name" value="Consortin_N"/>
    <property type="match status" value="1"/>
</dbReference>
<gene>
    <name evidence="4" type="ORF">EB796_007299</name>
</gene>
<feature type="compositionally biased region" description="Polar residues" evidence="1">
    <location>
        <begin position="1"/>
        <end position="10"/>
    </location>
</feature>
<dbReference type="OrthoDB" id="9946233at2759"/>
<dbReference type="GO" id="GO:0005886">
    <property type="term" value="C:plasma membrane"/>
    <property type="evidence" value="ECO:0007669"/>
    <property type="project" value="TreeGrafter"/>
</dbReference>
<evidence type="ECO:0000256" key="2">
    <source>
        <dbReference type="SAM" id="Phobius"/>
    </source>
</evidence>
<feature type="compositionally biased region" description="Polar residues" evidence="1">
    <location>
        <begin position="309"/>
        <end position="318"/>
    </location>
</feature>
<evidence type="ECO:0000259" key="3">
    <source>
        <dbReference type="Pfam" id="PF22883"/>
    </source>
</evidence>
<proteinExistence type="predicted"/>
<dbReference type="InterPro" id="IPR042318">
    <property type="entry name" value="Consortin"/>
</dbReference>
<dbReference type="AlphaFoldDB" id="A0A7J7K6Y7"/>
<evidence type="ECO:0000256" key="1">
    <source>
        <dbReference type="SAM" id="MobiDB-lite"/>
    </source>
</evidence>
<keyword evidence="2" id="KW-1133">Transmembrane helix</keyword>
<dbReference type="PANTHER" id="PTHR28581:SF2">
    <property type="entry name" value="NUTRITIONALLY-REGULATED ADIPOSE AND CARDIAC ENRICHED PROTEIN HOMOLOG ISOFORM X1"/>
    <property type="match status" value="1"/>
</dbReference>
<dbReference type="GO" id="GO:0071253">
    <property type="term" value="F:connexin binding"/>
    <property type="evidence" value="ECO:0007669"/>
    <property type="project" value="InterPro"/>
</dbReference>
<protein>
    <recommendedName>
        <fullName evidence="3">Consortin N-terminal domain-containing protein</fullName>
    </recommendedName>
</protein>
<feature type="region of interest" description="Disordered" evidence="1">
    <location>
        <begin position="1"/>
        <end position="57"/>
    </location>
</feature>
<keyword evidence="2" id="KW-0812">Transmembrane</keyword>
<dbReference type="SUPFAM" id="SSF48452">
    <property type="entry name" value="TPR-like"/>
    <property type="match status" value="1"/>
</dbReference>
<dbReference type="InterPro" id="IPR054132">
    <property type="entry name" value="Consortin_N"/>
</dbReference>
<comment type="caution">
    <text evidence="4">The sequence shown here is derived from an EMBL/GenBank/DDBJ whole genome shotgun (WGS) entry which is preliminary data.</text>
</comment>
<keyword evidence="5" id="KW-1185">Reference proteome</keyword>
<dbReference type="PANTHER" id="PTHR28581">
    <property type="entry name" value="CONSORTIN"/>
    <property type="match status" value="1"/>
</dbReference>
<feature type="compositionally biased region" description="Basic and acidic residues" evidence="1">
    <location>
        <begin position="287"/>
        <end position="307"/>
    </location>
</feature>
<dbReference type="GO" id="GO:0042998">
    <property type="term" value="P:positive regulation of Golgi to plasma membrane protein transport"/>
    <property type="evidence" value="ECO:0007669"/>
    <property type="project" value="TreeGrafter"/>
</dbReference>
<name>A0A7J7K6Y7_BUGNE</name>
<reference evidence="4" key="1">
    <citation type="submission" date="2020-06" db="EMBL/GenBank/DDBJ databases">
        <title>Draft genome of Bugula neritina, a colonial animal packing powerful symbionts and potential medicines.</title>
        <authorList>
            <person name="Rayko M."/>
        </authorList>
    </citation>
    <scope>NUCLEOTIDE SEQUENCE [LARGE SCALE GENOMIC DNA]</scope>
    <source>
        <strain evidence="4">Kwan_BN1</strain>
    </source>
</reference>
<dbReference type="InterPro" id="IPR011990">
    <property type="entry name" value="TPR-like_helical_dom_sf"/>
</dbReference>
<evidence type="ECO:0000313" key="4">
    <source>
        <dbReference type="EMBL" id="KAF6034390.1"/>
    </source>
</evidence>
<sequence length="389" mass="44544">MEPSDESANSAEIKAVSELKDDSIDSAIEEKHDTKRNSEECGDINPSVQQSEPSELSDKVIENGNGDLEIEKKLMKLKVQKNFSRIKSIELDVSEMTGKDRNETFQKAESYFGKSKLDLALQYYLQCVKGIERGSGFLYLPQCLHQIAECYHLKDEDEKAIQFLKAEKIYYETALIDTQRMQEKIEEIVGSDEEKVSDELESEILRAVEYENLAKLCLEKHQTQLALEFSGKATKLYQHHYGDDHEATQRCLDLFTSVYAEVGREEYTSKLSEYGVGSTESEDVPTSEEKPKSELRNRRTGSKRGEVTHTATQSSPSSLVEDDADERSCCYTAFLWTVLIFSGISAAFLFSIVYCKLTPTSWTCHWSRVQYRYFSNQLEYVFYKLQNKS</sequence>
<evidence type="ECO:0000313" key="5">
    <source>
        <dbReference type="Proteomes" id="UP000593567"/>
    </source>
</evidence>
<organism evidence="4 5">
    <name type="scientific">Bugula neritina</name>
    <name type="common">Brown bryozoan</name>
    <name type="synonym">Sertularia neritina</name>
    <dbReference type="NCBI Taxonomy" id="10212"/>
    <lineage>
        <taxon>Eukaryota</taxon>
        <taxon>Metazoa</taxon>
        <taxon>Spiralia</taxon>
        <taxon>Lophotrochozoa</taxon>
        <taxon>Bryozoa</taxon>
        <taxon>Gymnolaemata</taxon>
        <taxon>Cheilostomatida</taxon>
        <taxon>Flustrina</taxon>
        <taxon>Buguloidea</taxon>
        <taxon>Bugulidae</taxon>
        <taxon>Bugula</taxon>
    </lineage>
</organism>
<dbReference type="GO" id="GO:0030133">
    <property type="term" value="C:transport vesicle"/>
    <property type="evidence" value="ECO:0007669"/>
    <property type="project" value="TreeGrafter"/>
</dbReference>
<dbReference type="EMBL" id="VXIV02001088">
    <property type="protein sequence ID" value="KAF6034390.1"/>
    <property type="molecule type" value="Genomic_DNA"/>
</dbReference>
<dbReference type="Proteomes" id="UP000593567">
    <property type="component" value="Unassembled WGS sequence"/>
</dbReference>
<feature type="region of interest" description="Disordered" evidence="1">
    <location>
        <begin position="271"/>
        <end position="320"/>
    </location>
</feature>
<feature type="domain" description="Consortin N-terminal" evidence="3">
    <location>
        <begin position="137"/>
        <end position="187"/>
    </location>
</feature>
<dbReference type="Gene3D" id="1.25.40.10">
    <property type="entry name" value="Tetratricopeptide repeat domain"/>
    <property type="match status" value="1"/>
</dbReference>
<keyword evidence="2" id="KW-0472">Membrane</keyword>